<keyword evidence="1" id="KW-0472">Membrane</keyword>
<sequence precursor="true">MTIDRILSLFATIVSVVAVPASGYLSYHYAIKGERRKEFNAVSDPIRQKLREQLRLIEQGYNPRQNSTVIDDREFDLFIDISSFRIREKLKQLVVDYHEAAQNCGSADEYGKFTFTDADTVRQKISNIMQFTGRK</sequence>
<evidence type="ECO:0000256" key="1">
    <source>
        <dbReference type="SAM" id="Phobius"/>
    </source>
</evidence>
<gene>
    <name evidence="2" type="ordered locus">Spro_3879</name>
</gene>
<dbReference type="EMBL" id="CP000826">
    <property type="protein sequence ID" value="ABV42975.1"/>
    <property type="molecule type" value="Genomic_DNA"/>
</dbReference>
<accession>A8GIN5</accession>
<keyword evidence="1" id="KW-0812">Transmembrane</keyword>
<organism evidence="2">
    <name type="scientific">Serratia proteamaculans (strain 568)</name>
    <dbReference type="NCBI Taxonomy" id="399741"/>
    <lineage>
        <taxon>Bacteria</taxon>
        <taxon>Pseudomonadati</taxon>
        <taxon>Pseudomonadota</taxon>
        <taxon>Gammaproteobacteria</taxon>
        <taxon>Enterobacterales</taxon>
        <taxon>Yersiniaceae</taxon>
        <taxon>Serratia</taxon>
    </lineage>
</organism>
<dbReference type="OrthoDB" id="6638518at2"/>
<dbReference type="AlphaFoldDB" id="A8GIN5"/>
<evidence type="ECO:0000313" key="2">
    <source>
        <dbReference type="EMBL" id="ABV42975.1"/>
    </source>
</evidence>
<dbReference type="KEGG" id="spe:Spro_3879"/>
<reference evidence="2" key="1">
    <citation type="submission" date="2007-09" db="EMBL/GenBank/DDBJ databases">
        <title>Complete sequence of chromosome of Serratia proteamaculans 568.</title>
        <authorList>
            <consortium name="US DOE Joint Genome Institute"/>
            <person name="Copeland A."/>
            <person name="Lucas S."/>
            <person name="Lapidus A."/>
            <person name="Barry K."/>
            <person name="Glavina del Rio T."/>
            <person name="Dalin E."/>
            <person name="Tice H."/>
            <person name="Pitluck S."/>
            <person name="Chain P."/>
            <person name="Malfatti S."/>
            <person name="Shin M."/>
            <person name="Vergez L."/>
            <person name="Schmutz J."/>
            <person name="Larimer F."/>
            <person name="Land M."/>
            <person name="Hauser L."/>
            <person name="Kyrpides N."/>
            <person name="Kim E."/>
            <person name="Taghavi S."/>
            <person name="Newman L."/>
            <person name="Vangronsveld J."/>
            <person name="van der Lelie D."/>
            <person name="Richardson P."/>
        </authorList>
    </citation>
    <scope>NUCLEOTIDE SEQUENCE [LARGE SCALE GENOMIC DNA]</scope>
    <source>
        <strain evidence="2">568</strain>
    </source>
</reference>
<protein>
    <submittedName>
        <fullName evidence="2">Uncharacterized protein</fullName>
    </submittedName>
</protein>
<dbReference type="HOGENOM" id="CLU_1924774_0_0_6"/>
<name>A8GIN5_SERP5</name>
<proteinExistence type="predicted"/>
<feature type="transmembrane region" description="Helical" evidence="1">
    <location>
        <begin position="6"/>
        <end position="27"/>
    </location>
</feature>
<keyword evidence="1" id="KW-1133">Transmembrane helix</keyword>
<dbReference type="eggNOG" id="ENOG5031U63">
    <property type="taxonomic scope" value="Bacteria"/>
</dbReference>